<accession>A0ABW6NVR2</accession>
<gene>
    <name evidence="1" type="ORF">ACFYTH_34615</name>
</gene>
<name>A0ABW6NVR2_9NOCA</name>
<reference evidence="1 2" key="1">
    <citation type="submission" date="2024-10" db="EMBL/GenBank/DDBJ databases">
        <title>The Natural Products Discovery Center: Release of the First 8490 Sequenced Strains for Exploring Actinobacteria Biosynthetic Diversity.</title>
        <authorList>
            <person name="Kalkreuter E."/>
            <person name="Kautsar S.A."/>
            <person name="Yang D."/>
            <person name="Bader C.D."/>
            <person name="Teijaro C.N."/>
            <person name="Fluegel L."/>
            <person name="Davis C.M."/>
            <person name="Simpson J.R."/>
            <person name="Lauterbach L."/>
            <person name="Steele A.D."/>
            <person name="Gui C."/>
            <person name="Meng S."/>
            <person name="Li G."/>
            <person name="Viehrig K."/>
            <person name="Ye F."/>
            <person name="Su P."/>
            <person name="Kiefer A.F."/>
            <person name="Nichols A."/>
            <person name="Cepeda A.J."/>
            <person name="Yan W."/>
            <person name="Fan B."/>
            <person name="Jiang Y."/>
            <person name="Adhikari A."/>
            <person name="Zheng C.-J."/>
            <person name="Schuster L."/>
            <person name="Cowan T.M."/>
            <person name="Smanski M.J."/>
            <person name="Chevrette M.G."/>
            <person name="De Carvalho L.P.S."/>
            <person name="Shen B."/>
        </authorList>
    </citation>
    <scope>NUCLEOTIDE SEQUENCE [LARGE SCALE GENOMIC DNA]</scope>
    <source>
        <strain evidence="1 2">NPDC004550</strain>
    </source>
</reference>
<dbReference type="RefSeq" id="WP_387256120.1">
    <property type="nucleotide sequence ID" value="NZ_JBIALX010000029.1"/>
</dbReference>
<protein>
    <submittedName>
        <fullName evidence="1">Uncharacterized protein</fullName>
    </submittedName>
</protein>
<comment type="caution">
    <text evidence="1">The sequence shown here is derived from an EMBL/GenBank/DDBJ whole genome shotgun (WGS) entry which is preliminary data.</text>
</comment>
<proteinExistence type="predicted"/>
<organism evidence="1 2">
    <name type="scientific">Nocardia africana</name>
    <dbReference type="NCBI Taxonomy" id="134964"/>
    <lineage>
        <taxon>Bacteria</taxon>
        <taxon>Bacillati</taxon>
        <taxon>Actinomycetota</taxon>
        <taxon>Actinomycetes</taxon>
        <taxon>Mycobacteriales</taxon>
        <taxon>Nocardiaceae</taxon>
        <taxon>Nocardia</taxon>
    </lineage>
</organism>
<evidence type="ECO:0000313" key="1">
    <source>
        <dbReference type="EMBL" id="MFF0458512.1"/>
    </source>
</evidence>
<dbReference type="Proteomes" id="UP001601521">
    <property type="component" value="Unassembled WGS sequence"/>
</dbReference>
<dbReference type="EMBL" id="JBIALX010000029">
    <property type="protein sequence ID" value="MFF0458512.1"/>
    <property type="molecule type" value="Genomic_DNA"/>
</dbReference>
<keyword evidence="2" id="KW-1185">Reference proteome</keyword>
<evidence type="ECO:0000313" key="2">
    <source>
        <dbReference type="Proteomes" id="UP001601521"/>
    </source>
</evidence>
<sequence length="262" mass="28421">MTTHTYIEPIAQLRAARDQAADARNLSRALELDNELEDLGQLGNSPRRTCWVCATWADHVHEPHTGARMAVHGPVPADEAYTAVAVQVFALAASALPHHWSETGGVAQVAVDLNAHRFVVTVHPGDGDGSHGYRRDVYISHCVHRPTGQARPFPALHAPWRRTAAIIEAYRYARNVGIAPAPAALAGPISADDPDDLLRRLRLRHSEIDAEIDGHHSDPDASGHHERLGALYRDAVALTTALDTYLSEGGPLPEAWARTTTA</sequence>